<feature type="signal peptide" evidence="1">
    <location>
        <begin position="1"/>
        <end position="20"/>
    </location>
</feature>
<evidence type="ECO:0000313" key="2">
    <source>
        <dbReference type="EMBL" id="PQJ61840.1"/>
    </source>
</evidence>
<dbReference type="AlphaFoldDB" id="A0A2S7VJK3"/>
<dbReference type="RefSeq" id="WP_105061696.1">
    <property type="nucleotide sequence ID" value="NZ_MSCJ01000003.1"/>
</dbReference>
<dbReference type="Proteomes" id="UP000238730">
    <property type="component" value="Unassembled WGS sequence"/>
</dbReference>
<accession>A0A2S7VJK3</accession>
<reference evidence="2 3" key="1">
    <citation type="submission" date="2016-12" db="EMBL/GenBank/DDBJ databases">
        <title>Diversity of luminous bacteria.</title>
        <authorList>
            <person name="Yoshizawa S."/>
            <person name="Kogure K."/>
        </authorList>
    </citation>
    <scope>NUCLEOTIDE SEQUENCE [LARGE SCALE GENOMIC DNA]</scope>
    <source>
        <strain evidence="2 3">LC1-200</strain>
    </source>
</reference>
<evidence type="ECO:0000313" key="3">
    <source>
        <dbReference type="Proteomes" id="UP000238730"/>
    </source>
</evidence>
<keyword evidence="1" id="KW-0732">Signal</keyword>
<dbReference type="EMBL" id="MSCJ01000003">
    <property type="protein sequence ID" value="PQJ61840.1"/>
    <property type="molecule type" value="Genomic_DNA"/>
</dbReference>
<organism evidence="2 3">
    <name type="scientific">Photobacterium angustum</name>
    <dbReference type="NCBI Taxonomy" id="661"/>
    <lineage>
        <taxon>Bacteria</taxon>
        <taxon>Pseudomonadati</taxon>
        <taxon>Pseudomonadota</taxon>
        <taxon>Gammaproteobacteria</taxon>
        <taxon>Vibrionales</taxon>
        <taxon>Vibrionaceae</taxon>
        <taxon>Photobacterium</taxon>
    </lineage>
</organism>
<gene>
    <name evidence="2" type="ORF">BTO08_16355</name>
</gene>
<comment type="caution">
    <text evidence="2">The sequence shown here is derived from an EMBL/GenBank/DDBJ whole genome shotgun (WGS) entry which is preliminary data.</text>
</comment>
<protein>
    <submittedName>
        <fullName evidence="2">Uncharacterized protein</fullName>
    </submittedName>
</protein>
<dbReference type="OrthoDB" id="5880027at2"/>
<evidence type="ECO:0000256" key="1">
    <source>
        <dbReference type="SAM" id="SignalP"/>
    </source>
</evidence>
<proteinExistence type="predicted"/>
<name>A0A2S7VJK3_PHOAN</name>
<feature type="chain" id="PRO_5015410758" evidence="1">
    <location>
        <begin position="21"/>
        <end position="137"/>
    </location>
</feature>
<sequence length="137" mass="15407">MKKILLAILPFLLFSAPSFAYPKYTVLNSTLGTINKLTFYQIISECSPNYIYNIGPQSLKQELPPYDRSNCLLTDIKGTLHIDGMDIPLEYHSFGTTYGQFAIVAKQINNKWSAKIVSADIRGDYPKTGDSEYADIQ</sequence>